<dbReference type="GeneID" id="92382629"/>
<evidence type="ECO:0000313" key="3">
    <source>
        <dbReference type="EMBL" id="SCU67259.1"/>
    </source>
</evidence>
<dbReference type="RefSeq" id="XP_067078601.1">
    <property type="nucleotide sequence ID" value="XM_067222500.1"/>
</dbReference>
<name>A0A1G4I632_TRYEQ</name>
<reference evidence="3" key="1">
    <citation type="submission" date="2016-09" db="EMBL/GenBank/DDBJ databases">
        <authorList>
            <person name="Hebert L."/>
            <person name="Moumen B."/>
        </authorList>
    </citation>
    <scope>NUCLEOTIDE SEQUENCE [LARGE SCALE GENOMIC DNA]</scope>
    <source>
        <strain evidence="3">OVI</strain>
    </source>
</reference>
<protein>
    <submittedName>
        <fullName evidence="3">Uncharacterized protein</fullName>
    </submittedName>
</protein>
<keyword evidence="4" id="KW-1185">Reference proteome</keyword>
<dbReference type="InterPro" id="IPR011990">
    <property type="entry name" value="TPR-like_helical_dom_sf"/>
</dbReference>
<dbReference type="AlphaFoldDB" id="A0A1G4I632"/>
<sequence>MLNRCYIPRAPSRRNERPNIAKLLYGKRKNALHGASKAKPTVVGMLLQVPIAELHSATRRATGMNELSNEAISEVLRKCRALNRFDRSEIVVEAVDEAKLKLTSSHYCTLMAHANDNRDSKNALRYWERACREKKANSKLHGALLATYRSSGLWKDAVRHYAAMIDDKMGCDPYALHTVMNACRRAGAVDVGLAVFSKAVQNEAAPNSTVYLELLRCMQQTRSPNRWEMSLSVLQSLGGTVDVTAGLYNATISTMAGALWEKGVEVFQAMKENNVQPSKDTLATLVSLNPNNTSHVVRCVTEAHLLGMPVTDSMYRAVLTNLTRLKLDHEAVRFAAREYSRSTEDPGNPVNSTLALGLAILDMLLAHSRPKDAMLFFNVFESQLGNIVSVSTRGLGTVGLRSQRWIVQGRVAVLDHNIILNPRFESLLSHYDSLLVPLSSIRLLVRRVKEESGTVKGSYTKHMLKRLQKLLEDHPAVRVLPLTHQLNAHTYIVDGPITPESVELLRKTVSEPKEGAHGAAFPLVIRKRGDFPNTLETLQDFSPKKGMEVAAMRGEVALHNNEPRLLKYPDRITAPERVLAVAAMLKSLNPDTSVHVLSTTSLQLQVVENWNKLRPFTGLTAVRYPDEVELKAPGEQRKQPKHPAGAVSSGLRHETDGPKPGQPGGLHMKRLFVPS</sequence>
<dbReference type="EMBL" id="CZPT02000709">
    <property type="protein sequence ID" value="SCU67259.1"/>
    <property type="molecule type" value="Genomic_DNA"/>
</dbReference>
<dbReference type="Proteomes" id="UP000195570">
    <property type="component" value="Unassembled WGS sequence"/>
</dbReference>
<proteinExistence type="predicted"/>
<evidence type="ECO:0000256" key="1">
    <source>
        <dbReference type="ARBA" id="ARBA00022737"/>
    </source>
</evidence>
<organism evidence="3 4">
    <name type="scientific">Trypanosoma equiperdum</name>
    <dbReference type="NCBI Taxonomy" id="5694"/>
    <lineage>
        <taxon>Eukaryota</taxon>
        <taxon>Discoba</taxon>
        <taxon>Euglenozoa</taxon>
        <taxon>Kinetoplastea</taxon>
        <taxon>Metakinetoplastina</taxon>
        <taxon>Trypanosomatida</taxon>
        <taxon>Trypanosomatidae</taxon>
        <taxon>Trypanosoma</taxon>
    </lineage>
</organism>
<feature type="region of interest" description="Disordered" evidence="2">
    <location>
        <begin position="630"/>
        <end position="675"/>
    </location>
</feature>
<dbReference type="PANTHER" id="PTHR47447">
    <property type="entry name" value="OS03G0856100 PROTEIN"/>
    <property type="match status" value="1"/>
</dbReference>
<dbReference type="VEuPathDB" id="TriTrypDB:TEOVI_000869500"/>
<evidence type="ECO:0000313" key="4">
    <source>
        <dbReference type="Proteomes" id="UP000195570"/>
    </source>
</evidence>
<dbReference type="Gene3D" id="1.25.40.10">
    <property type="entry name" value="Tetratricopeptide repeat domain"/>
    <property type="match status" value="1"/>
</dbReference>
<evidence type="ECO:0000256" key="2">
    <source>
        <dbReference type="SAM" id="MobiDB-lite"/>
    </source>
</evidence>
<dbReference type="PANTHER" id="PTHR47447:SF17">
    <property type="entry name" value="OS12G0638900 PROTEIN"/>
    <property type="match status" value="1"/>
</dbReference>
<gene>
    <name evidence="3" type="ORF">TEOVI_000869500</name>
</gene>
<comment type="caution">
    <text evidence="3">The sequence shown here is derived from an EMBL/GenBank/DDBJ whole genome shotgun (WGS) entry which is preliminary data.</text>
</comment>
<accession>A0A1G4I632</accession>
<keyword evidence="1" id="KW-0677">Repeat</keyword>